<feature type="compositionally biased region" description="Polar residues" evidence="2">
    <location>
        <begin position="63"/>
        <end position="80"/>
    </location>
</feature>
<comment type="caution">
    <text evidence="3">The sequence shown here is derived from an EMBL/GenBank/DDBJ whole genome shotgun (WGS) entry which is preliminary data.</text>
</comment>
<keyword evidence="1" id="KW-0802">TPR repeat</keyword>
<accession>A0ABU9YV76</accession>
<dbReference type="PANTHER" id="PTHR44809">
    <property type="match status" value="1"/>
</dbReference>
<dbReference type="InterPro" id="IPR019734">
    <property type="entry name" value="TPR_rpt"/>
</dbReference>
<sequence>MQTKASSPHGSVSRNRRSGTISLTHWLGISTRYLLLSATPFCYAKTADNDIRLLTELAGATARASSQRTEKSSATLQLPPSKTRHTKRSILAPRLPPTEPQASSQIEATDPLADTQPAAELHIRRNTRQDTRPLQALADTAYAAYRAGDLITAKHQYKELLKRAPDNSEARNALALLYWRDGQSDEAASLFQASVQADPVNDTALSALALLTGSSDPISAENRLRSLITKQPAASLPHFALGSLLARQGRWSEAQQSLFQALTLDSHNPDVIFNLAVCLDHLQKSKQARQFYLQALQASALRPSSFDPAGVQRRLKALDEGVRP</sequence>
<evidence type="ECO:0000313" key="3">
    <source>
        <dbReference type="EMBL" id="MEN3067591.1"/>
    </source>
</evidence>
<feature type="repeat" description="TPR" evidence="1">
    <location>
        <begin position="235"/>
        <end position="268"/>
    </location>
</feature>
<dbReference type="Proteomes" id="UP001410394">
    <property type="component" value="Unassembled WGS sequence"/>
</dbReference>
<dbReference type="InterPro" id="IPR011990">
    <property type="entry name" value="TPR-like_helical_dom_sf"/>
</dbReference>
<name>A0ABU9YV76_9RHOO</name>
<dbReference type="SMART" id="SM00028">
    <property type="entry name" value="TPR"/>
    <property type="match status" value="4"/>
</dbReference>
<reference evidence="3 4" key="1">
    <citation type="journal article" date="2018" name="Int. J. Syst. Evol. Microbiol.">
        <title>Uliginosibacterium sediminicola sp. nov., isolated from freshwater sediment.</title>
        <authorList>
            <person name="Hwang W.M."/>
            <person name="Kim S.M."/>
            <person name="Kang K."/>
            <person name="Ahn T.Y."/>
        </authorList>
    </citation>
    <scope>NUCLEOTIDE SEQUENCE [LARGE SCALE GENOMIC DNA]</scope>
    <source>
        <strain evidence="3 4">M1-21</strain>
    </source>
</reference>
<feature type="repeat" description="TPR" evidence="1">
    <location>
        <begin position="168"/>
        <end position="201"/>
    </location>
</feature>
<keyword evidence="4" id="KW-1185">Reference proteome</keyword>
<evidence type="ECO:0000313" key="4">
    <source>
        <dbReference type="Proteomes" id="UP001410394"/>
    </source>
</evidence>
<dbReference type="InterPro" id="IPR052943">
    <property type="entry name" value="TMTC_O-mannosyl-trnsfr"/>
</dbReference>
<gene>
    <name evidence="3" type="ORF">ABDB84_03805</name>
</gene>
<proteinExistence type="predicted"/>
<feature type="region of interest" description="Disordered" evidence="2">
    <location>
        <begin position="62"/>
        <end position="112"/>
    </location>
</feature>
<protein>
    <submittedName>
        <fullName evidence="3">Tetratricopeptide repeat protein</fullName>
    </submittedName>
</protein>
<dbReference type="Pfam" id="PF14559">
    <property type="entry name" value="TPR_19"/>
    <property type="match status" value="1"/>
</dbReference>
<evidence type="ECO:0000256" key="1">
    <source>
        <dbReference type="PROSITE-ProRule" id="PRU00339"/>
    </source>
</evidence>
<dbReference type="SUPFAM" id="SSF48452">
    <property type="entry name" value="TPR-like"/>
    <property type="match status" value="1"/>
</dbReference>
<evidence type="ECO:0000256" key="2">
    <source>
        <dbReference type="SAM" id="MobiDB-lite"/>
    </source>
</evidence>
<dbReference type="PANTHER" id="PTHR44809:SF1">
    <property type="entry name" value="PROTEIN O-MANNOSYL-TRANSFERASE TMTC1"/>
    <property type="match status" value="1"/>
</dbReference>
<dbReference type="EMBL" id="JBDIVE010000002">
    <property type="protein sequence ID" value="MEN3067591.1"/>
    <property type="molecule type" value="Genomic_DNA"/>
</dbReference>
<dbReference type="PROSITE" id="PS50005">
    <property type="entry name" value="TPR"/>
    <property type="match status" value="2"/>
</dbReference>
<organism evidence="3 4">
    <name type="scientific">Uliginosibacterium sediminicola</name>
    <dbReference type="NCBI Taxonomy" id="2024550"/>
    <lineage>
        <taxon>Bacteria</taxon>
        <taxon>Pseudomonadati</taxon>
        <taxon>Pseudomonadota</taxon>
        <taxon>Betaproteobacteria</taxon>
        <taxon>Rhodocyclales</taxon>
        <taxon>Zoogloeaceae</taxon>
        <taxon>Uliginosibacterium</taxon>
    </lineage>
</organism>
<dbReference type="Gene3D" id="1.25.40.10">
    <property type="entry name" value="Tetratricopeptide repeat domain"/>
    <property type="match status" value="2"/>
</dbReference>
<dbReference type="RefSeq" id="WP_345918362.1">
    <property type="nucleotide sequence ID" value="NZ_JBDIVE010000002.1"/>
</dbReference>
<dbReference type="Pfam" id="PF13432">
    <property type="entry name" value="TPR_16"/>
    <property type="match status" value="1"/>
</dbReference>